<dbReference type="FunCoup" id="D8LNM1">
    <property type="interactions" value="247"/>
</dbReference>
<evidence type="ECO:0000256" key="1">
    <source>
        <dbReference type="ARBA" id="ARBA00022603"/>
    </source>
</evidence>
<dbReference type="Gene3D" id="3.40.50.150">
    <property type="entry name" value="Vaccinia Virus protein VP39"/>
    <property type="match status" value="1"/>
</dbReference>
<keyword evidence="1 4" id="KW-0489">Methyltransferase</keyword>
<dbReference type="SUPFAM" id="SSF53335">
    <property type="entry name" value="S-adenosyl-L-methionine-dependent methyltransferases"/>
    <property type="match status" value="1"/>
</dbReference>
<dbReference type="OrthoDB" id="6329284at2759"/>
<dbReference type="STRING" id="2880.D8LNM1"/>
<comment type="function">
    <text evidence="4">Methyltransferase required for the conversion of 2-polyprenyl-6-methoxy-1,4-benzoquinol (DDMQH2) to 2-polyprenyl-3-methyl-6-methoxy-1,4-benzoquinol (DMQH2).</text>
</comment>
<evidence type="ECO:0000313" key="7">
    <source>
        <dbReference type="Proteomes" id="UP000002630"/>
    </source>
</evidence>
<evidence type="ECO:0000313" key="6">
    <source>
        <dbReference type="EMBL" id="CBN78231.1"/>
    </source>
</evidence>
<dbReference type="GO" id="GO:0008425">
    <property type="term" value="F:2-methoxy-6-polyprenyl-1,4-benzoquinol methyltransferase activity"/>
    <property type="evidence" value="ECO:0007669"/>
    <property type="project" value="UniProtKB-UniRule"/>
</dbReference>
<protein>
    <recommendedName>
        <fullName evidence="4">2-methoxy-6-polyprenyl-1,4-benzoquinol methylase, mitochondrial</fullName>
        <ecNumber evidence="4">2.1.1.201</ecNumber>
    </recommendedName>
    <alternativeName>
        <fullName evidence="4">Ubiquinone biosynthesis methyltransferase COQ5</fullName>
    </alternativeName>
</protein>
<keyword evidence="2 4" id="KW-0808">Transferase</keyword>
<dbReference type="InterPro" id="IPR004033">
    <property type="entry name" value="UbiE/COQ5_MeTrFase"/>
</dbReference>
<keyword evidence="4" id="KW-0496">Mitochondrion</keyword>
<comment type="similarity">
    <text evidence="4">Belongs to the class I-like SAM-binding methyltransferase superfamily. MenG/UbiE family.</text>
</comment>
<feature type="binding site" evidence="4">
    <location>
        <position position="122"/>
    </location>
    <ligand>
        <name>S-adenosyl-L-methionine</name>
        <dbReference type="ChEBI" id="CHEBI:59789"/>
    </ligand>
</feature>
<sequence>MNSLGLACMRISRLSARRCRNQRCRLTSASKPSAPASAEAAHTPVDVDDTHFGFQQVPSEKKKGMVKSVFTSVAHNYDVMNDLMSAGMHRIWKDEFVDMLRISPGFEAGSPAPKVLDVAGGTGDIAFRVADQLRPYMAGSPAGKGTGEGERGGEGEVRQDGAAADAMDSNVPLLTVSDINPDMLEVGEQRAADRFSPEILTNMQFVQADAEALPFEDNSFHLYTIAFGLRNVTDVDKALREAHRVLKPGGRFMCLEFSRVPIEPLQKAYDWYSFNVIPTIGQVVAKDRDAYQYLVESIRMFPG</sequence>
<feature type="binding site" evidence="4">
    <location>
        <position position="178"/>
    </location>
    <ligand>
        <name>S-adenosyl-L-methionine</name>
        <dbReference type="ChEBI" id="CHEBI:59789"/>
    </ligand>
</feature>
<evidence type="ECO:0000256" key="5">
    <source>
        <dbReference type="SAM" id="MobiDB-lite"/>
    </source>
</evidence>
<feature type="binding site" evidence="4">
    <location>
        <begin position="209"/>
        <end position="210"/>
    </location>
    <ligand>
        <name>S-adenosyl-L-methionine</name>
        <dbReference type="ChEBI" id="CHEBI:59789"/>
    </ligand>
</feature>
<dbReference type="CDD" id="cd02440">
    <property type="entry name" value="AdoMet_MTases"/>
    <property type="match status" value="1"/>
</dbReference>
<keyword evidence="4" id="KW-0831">Ubiquinone biosynthesis</keyword>
<feature type="region of interest" description="Disordered" evidence="5">
    <location>
        <begin position="137"/>
        <end position="164"/>
    </location>
</feature>
<dbReference type="AlphaFoldDB" id="D8LNM1"/>
<keyword evidence="4" id="KW-0999">Mitochondrion inner membrane</keyword>
<dbReference type="Proteomes" id="UP000002630">
    <property type="component" value="Unassembled WGS sequence"/>
</dbReference>
<reference evidence="6 7" key="1">
    <citation type="journal article" date="2010" name="Nature">
        <title>The Ectocarpus genome and the independent evolution of multicellularity in brown algae.</title>
        <authorList>
            <person name="Cock J.M."/>
            <person name="Sterck L."/>
            <person name="Rouze P."/>
            <person name="Scornet D."/>
            <person name="Allen A.E."/>
            <person name="Amoutzias G."/>
            <person name="Anthouard V."/>
            <person name="Artiguenave F."/>
            <person name="Aury J.M."/>
            <person name="Badger J.H."/>
            <person name="Beszteri B."/>
            <person name="Billiau K."/>
            <person name="Bonnet E."/>
            <person name="Bothwell J.H."/>
            <person name="Bowler C."/>
            <person name="Boyen C."/>
            <person name="Brownlee C."/>
            <person name="Carrano C.J."/>
            <person name="Charrier B."/>
            <person name="Cho G.Y."/>
            <person name="Coelho S.M."/>
            <person name="Collen J."/>
            <person name="Corre E."/>
            <person name="Da Silva C."/>
            <person name="Delage L."/>
            <person name="Delaroque N."/>
            <person name="Dittami S.M."/>
            <person name="Doulbeau S."/>
            <person name="Elias M."/>
            <person name="Farnham G."/>
            <person name="Gachon C.M."/>
            <person name="Gschloessl B."/>
            <person name="Heesch S."/>
            <person name="Jabbari K."/>
            <person name="Jubin C."/>
            <person name="Kawai H."/>
            <person name="Kimura K."/>
            <person name="Kloareg B."/>
            <person name="Kupper F.C."/>
            <person name="Lang D."/>
            <person name="Le Bail A."/>
            <person name="Leblanc C."/>
            <person name="Lerouge P."/>
            <person name="Lohr M."/>
            <person name="Lopez P.J."/>
            <person name="Martens C."/>
            <person name="Maumus F."/>
            <person name="Michel G."/>
            <person name="Miranda-Saavedra D."/>
            <person name="Morales J."/>
            <person name="Moreau H."/>
            <person name="Motomura T."/>
            <person name="Nagasato C."/>
            <person name="Napoli C.A."/>
            <person name="Nelson D.R."/>
            <person name="Nyvall-Collen P."/>
            <person name="Peters A.F."/>
            <person name="Pommier C."/>
            <person name="Potin P."/>
            <person name="Poulain J."/>
            <person name="Quesneville H."/>
            <person name="Read B."/>
            <person name="Rensing S.A."/>
            <person name="Ritter A."/>
            <person name="Rousvoal S."/>
            <person name="Samanta M."/>
            <person name="Samson G."/>
            <person name="Schroeder D.C."/>
            <person name="Segurens B."/>
            <person name="Strittmatter M."/>
            <person name="Tonon T."/>
            <person name="Tregear J.W."/>
            <person name="Valentin K."/>
            <person name="von Dassow P."/>
            <person name="Yamagishi T."/>
            <person name="Van de Peer Y."/>
            <person name="Wincker P."/>
        </authorList>
    </citation>
    <scope>NUCLEOTIDE SEQUENCE [LARGE SCALE GENOMIC DNA]</scope>
    <source>
        <strain evidence="7">Ec32 / CCAP1310/4</strain>
    </source>
</reference>
<comment type="catalytic activity">
    <reaction evidence="4">
        <text>a 2-methoxy-6-(all-trans-polyprenyl)benzene-1,4-diol + S-adenosyl-L-methionine = a 5-methoxy-2-methyl-3-(all-trans-polyprenyl)benzene-1,4-diol + S-adenosyl-L-homocysteine + H(+)</text>
        <dbReference type="Rhea" id="RHEA:28286"/>
        <dbReference type="Rhea" id="RHEA-COMP:10858"/>
        <dbReference type="Rhea" id="RHEA-COMP:10859"/>
        <dbReference type="ChEBI" id="CHEBI:15378"/>
        <dbReference type="ChEBI" id="CHEBI:57856"/>
        <dbReference type="ChEBI" id="CHEBI:59789"/>
        <dbReference type="ChEBI" id="CHEBI:84166"/>
        <dbReference type="ChEBI" id="CHEBI:84167"/>
        <dbReference type="EC" id="2.1.1.201"/>
    </reaction>
</comment>
<dbReference type="PANTHER" id="PTHR43591:SF24">
    <property type="entry name" value="2-METHOXY-6-POLYPRENYL-1,4-BENZOQUINOL METHYLASE, MITOCHONDRIAL"/>
    <property type="match status" value="1"/>
</dbReference>
<dbReference type="NCBIfam" id="TIGR01934">
    <property type="entry name" value="MenG_MenH_UbiE"/>
    <property type="match status" value="1"/>
</dbReference>
<dbReference type="GO" id="GO:0032259">
    <property type="term" value="P:methylation"/>
    <property type="evidence" value="ECO:0007669"/>
    <property type="project" value="UniProtKB-KW"/>
</dbReference>
<name>D8LNM1_ECTSI</name>
<dbReference type="InParanoid" id="D8LNM1"/>
<dbReference type="eggNOG" id="KOG1540">
    <property type="taxonomic scope" value="Eukaryota"/>
</dbReference>
<dbReference type="PROSITE" id="PS01184">
    <property type="entry name" value="UBIE_2"/>
    <property type="match status" value="1"/>
</dbReference>
<gene>
    <name evidence="6" type="ORF">Esi_0005_0017</name>
</gene>
<dbReference type="InterPro" id="IPR029063">
    <property type="entry name" value="SAM-dependent_MTases_sf"/>
</dbReference>
<comment type="subcellular location">
    <subcellularLocation>
        <location evidence="4">Mitochondrion inner membrane</location>
        <topology evidence="4">Peripheral membrane protein</topology>
        <orientation evidence="4">Matrix side</orientation>
    </subcellularLocation>
</comment>
<comment type="caution">
    <text evidence="4">Lacks conserved residue(s) required for the propagation of feature annotation.</text>
</comment>
<dbReference type="EMBL" id="FN649760">
    <property type="protein sequence ID" value="CBN78231.1"/>
    <property type="molecule type" value="Genomic_DNA"/>
</dbReference>
<dbReference type="HAMAP" id="MF_01813">
    <property type="entry name" value="MenG_UbiE_methyltr"/>
    <property type="match status" value="1"/>
</dbReference>
<proteinExistence type="inferred from homology"/>
<dbReference type="PROSITE" id="PS01183">
    <property type="entry name" value="UBIE_1"/>
    <property type="match status" value="1"/>
</dbReference>
<evidence type="ECO:0000256" key="2">
    <source>
        <dbReference type="ARBA" id="ARBA00022679"/>
    </source>
</evidence>
<dbReference type="UniPathway" id="UPA00232"/>
<comment type="pathway">
    <text evidence="4">Cofactor biosynthesis; ubiquinone biosynthesis.</text>
</comment>
<feature type="compositionally biased region" description="Basic and acidic residues" evidence="5">
    <location>
        <begin position="147"/>
        <end position="159"/>
    </location>
</feature>
<dbReference type="PROSITE" id="PS51608">
    <property type="entry name" value="SAM_MT_UBIE"/>
    <property type="match status" value="1"/>
</dbReference>
<organism evidence="6 7">
    <name type="scientific">Ectocarpus siliculosus</name>
    <name type="common">Brown alga</name>
    <name type="synonym">Conferva siliculosa</name>
    <dbReference type="NCBI Taxonomy" id="2880"/>
    <lineage>
        <taxon>Eukaryota</taxon>
        <taxon>Sar</taxon>
        <taxon>Stramenopiles</taxon>
        <taxon>Ochrophyta</taxon>
        <taxon>PX clade</taxon>
        <taxon>Phaeophyceae</taxon>
        <taxon>Ectocarpales</taxon>
        <taxon>Ectocarpaceae</taxon>
        <taxon>Ectocarpus</taxon>
    </lineage>
</organism>
<comment type="subunit">
    <text evidence="4">Component of a multi-subunit COQ enzyme complex.</text>
</comment>
<keyword evidence="4" id="KW-0472">Membrane</keyword>
<evidence type="ECO:0000256" key="4">
    <source>
        <dbReference type="HAMAP-Rule" id="MF_03191"/>
    </source>
</evidence>
<dbReference type="EC" id="2.1.1.201" evidence="4"/>
<dbReference type="Pfam" id="PF01209">
    <property type="entry name" value="Ubie_methyltran"/>
    <property type="match status" value="1"/>
</dbReference>
<keyword evidence="3 4" id="KW-0949">S-adenosyl-L-methionine</keyword>
<keyword evidence="7" id="KW-1185">Reference proteome</keyword>
<accession>D8LNM1</accession>
<dbReference type="GO" id="GO:0031314">
    <property type="term" value="C:extrinsic component of mitochondrial inner membrane"/>
    <property type="evidence" value="ECO:0007669"/>
    <property type="project" value="UniProtKB-UniRule"/>
</dbReference>
<dbReference type="PANTHER" id="PTHR43591">
    <property type="entry name" value="METHYLTRANSFERASE"/>
    <property type="match status" value="1"/>
</dbReference>
<evidence type="ECO:0000256" key="3">
    <source>
        <dbReference type="ARBA" id="ARBA00022691"/>
    </source>
</evidence>
<dbReference type="InterPro" id="IPR023576">
    <property type="entry name" value="UbiE/COQ5_MeTrFase_CS"/>
</dbReference>